<protein>
    <submittedName>
        <fullName evidence="2">Uncharacterized protein</fullName>
    </submittedName>
</protein>
<feature type="region of interest" description="Disordered" evidence="1">
    <location>
        <begin position="1"/>
        <end position="140"/>
    </location>
</feature>
<name>A0A8J9UI39_9NEOP</name>
<dbReference type="Proteomes" id="UP000838878">
    <property type="component" value="Chromosome 1"/>
</dbReference>
<accession>A0A8J9UI39</accession>
<proteinExistence type="predicted"/>
<dbReference type="EMBL" id="OV170221">
    <property type="protein sequence ID" value="CAH0714107.1"/>
    <property type="molecule type" value="Genomic_DNA"/>
</dbReference>
<gene>
    <name evidence="2" type="ORF">BINO364_LOCUS1189</name>
</gene>
<evidence type="ECO:0000313" key="3">
    <source>
        <dbReference type="Proteomes" id="UP000838878"/>
    </source>
</evidence>
<feature type="non-terminal residue" evidence="2">
    <location>
        <position position="225"/>
    </location>
</feature>
<dbReference type="OrthoDB" id="115435at2759"/>
<feature type="compositionally biased region" description="Low complexity" evidence="1">
    <location>
        <begin position="123"/>
        <end position="135"/>
    </location>
</feature>
<keyword evidence="3" id="KW-1185">Reference proteome</keyword>
<organism evidence="2 3">
    <name type="scientific">Brenthis ino</name>
    <name type="common">lesser marbled fritillary</name>
    <dbReference type="NCBI Taxonomy" id="405034"/>
    <lineage>
        <taxon>Eukaryota</taxon>
        <taxon>Metazoa</taxon>
        <taxon>Ecdysozoa</taxon>
        <taxon>Arthropoda</taxon>
        <taxon>Hexapoda</taxon>
        <taxon>Insecta</taxon>
        <taxon>Pterygota</taxon>
        <taxon>Neoptera</taxon>
        <taxon>Endopterygota</taxon>
        <taxon>Lepidoptera</taxon>
        <taxon>Glossata</taxon>
        <taxon>Ditrysia</taxon>
        <taxon>Papilionoidea</taxon>
        <taxon>Nymphalidae</taxon>
        <taxon>Heliconiinae</taxon>
        <taxon>Argynnini</taxon>
        <taxon>Brenthis</taxon>
    </lineage>
</organism>
<feature type="compositionally biased region" description="Basic and acidic residues" evidence="1">
    <location>
        <begin position="15"/>
        <end position="24"/>
    </location>
</feature>
<evidence type="ECO:0000313" key="2">
    <source>
        <dbReference type="EMBL" id="CAH0714107.1"/>
    </source>
</evidence>
<dbReference type="AlphaFoldDB" id="A0A8J9UI39"/>
<feature type="compositionally biased region" description="Acidic residues" evidence="1">
    <location>
        <begin position="210"/>
        <end position="225"/>
    </location>
</feature>
<reference evidence="2" key="1">
    <citation type="submission" date="2021-12" db="EMBL/GenBank/DDBJ databases">
        <authorList>
            <person name="Martin H S."/>
        </authorList>
    </citation>
    <scope>NUCLEOTIDE SEQUENCE</scope>
</reference>
<feature type="compositionally biased region" description="Basic residues" evidence="1">
    <location>
        <begin position="102"/>
        <end position="115"/>
    </location>
</feature>
<feature type="region of interest" description="Disordered" evidence="1">
    <location>
        <begin position="204"/>
        <end position="225"/>
    </location>
</feature>
<sequence>MMCRKYFNSEMGNDESPKASVDRRSRSRLKSTRSQRRGDSSRSVRSHANHHHQTRSGRSPSRRSRSRMCVQSRSRADHRRHSRANYRTRSRSSHRSLSPTSHRSRSRPVHSRAVQRGHTETSQMQRQQQQRSPRQVLTPDSVAREIQSSGQSRKLVPKFQGPYRIASVLGNDRYEIVDTPLTRKGNRKYTSVVAVDKLKPWLSYNRPDEIESSNDDNIDDSNSDC</sequence>
<feature type="compositionally biased region" description="Basic residues" evidence="1">
    <location>
        <begin position="25"/>
        <end position="35"/>
    </location>
</feature>
<feature type="compositionally biased region" description="Basic residues" evidence="1">
    <location>
        <begin position="76"/>
        <end position="94"/>
    </location>
</feature>
<evidence type="ECO:0000256" key="1">
    <source>
        <dbReference type="SAM" id="MobiDB-lite"/>
    </source>
</evidence>
<feature type="compositionally biased region" description="Basic residues" evidence="1">
    <location>
        <begin position="44"/>
        <end position="66"/>
    </location>
</feature>